<name>A0A2U9C625_SCOMX</name>
<keyword evidence="3" id="KW-0378">Hydrolase</keyword>
<evidence type="ECO:0000256" key="3">
    <source>
        <dbReference type="ARBA" id="ARBA00022801"/>
    </source>
</evidence>
<feature type="domain" description="LRAT" evidence="5">
    <location>
        <begin position="15"/>
        <end position="131"/>
    </location>
</feature>
<organism evidence="8 9">
    <name type="scientific">Scophthalmus maximus</name>
    <name type="common">Turbot</name>
    <name type="synonym">Psetta maxima</name>
    <dbReference type="NCBI Taxonomy" id="52904"/>
    <lineage>
        <taxon>Eukaryota</taxon>
        <taxon>Metazoa</taxon>
        <taxon>Chordata</taxon>
        <taxon>Craniata</taxon>
        <taxon>Vertebrata</taxon>
        <taxon>Euteleostomi</taxon>
        <taxon>Actinopterygii</taxon>
        <taxon>Neopterygii</taxon>
        <taxon>Teleostei</taxon>
        <taxon>Neoteleostei</taxon>
        <taxon>Acanthomorphata</taxon>
        <taxon>Carangaria</taxon>
        <taxon>Pleuronectiformes</taxon>
        <taxon>Pleuronectoidei</taxon>
        <taxon>Scophthalmidae</taxon>
        <taxon>Scophthalmus</taxon>
    </lineage>
</organism>
<dbReference type="EMBL" id="CP026255">
    <property type="protein sequence ID" value="AWP11982.1"/>
    <property type="molecule type" value="Genomic_DNA"/>
</dbReference>
<comment type="similarity">
    <text evidence="1">Belongs to the H-rev107 family.</text>
</comment>
<evidence type="ECO:0000256" key="2">
    <source>
        <dbReference type="ARBA" id="ARBA00022679"/>
    </source>
</evidence>
<keyword evidence="2" id="KW-0808">Transferase</keyword>
<sequence length="170" mass="19753">MAPTLFDQKPEPGDLIEIFRGNYQHWALYIGDGFVVHLAPPSEVPGAGASSMMSVLCENAYVKREELWDVVGTDRWEINNSLDNEYEPRPAPEIVREARQWVGKKLPYCVFNSNCEHFVTELRYGKPQSRQMLHFGVEEEKWTCSTSRLKNDLQTPHREAVRLKHRTFFL</sequence>
<dbReference type="GO" id="GO:0008970">
    <property type="term" value="F:phospholipase A1 activity"/>
    <property type="evidence" value="ECO:0007669"/>
    <property type="project" value="TreeGrafter"/>
</dbReference>
<evidence type="ECO:0000313" key="8">
    <source>
        <dbReference type="EMBL" id="AWP11984.1"/>
    </source>
</evidence>
<accession>A0A2U9C625</accession>
<dbReference type="GO" id="GO:0070292">
    <property type="term" value="P:N-acylphosphatidylethanolamine metabolic process"/>
    <property type="evidence" value="ECO:0007669"/>
    <property type="project" value="TreeGrafter"/>
</dbReference>
<dbReference type="AlphaFoldDB" id="A0A2U9C625"/>
<keyword evidence="9" id="KW-1185">Reference proteome</keyword>
<evidence type="ECO:0000313" key="6">
    <source>
        <dbReference type="EMBL" id="AWP11980.1"/>
    </source>
</evidence>
<dbReference type="InterPro" id="IPR051496">
    <property type="entry name" value="H-rev107_PLA/AT"/>
</dbReference>
<dbReference type="Pfam" id="PF04970">
    <property type="entry name" value="LRAT"/>
    <property type="match status" value="1"/>
</dbReference>
<protein>
    <submittedName>
        <fullName evidence="6 7">Retinoic acid receptor responder 3</fullName>
    </submittedName>
    <submittedName>
        <fullName evidence="8">Retinoic acid receptor responder 3 isoform 5</fullName>
    </submittedName>
</protein>
<dbReference type="GO" id="GO:0004623">
    <property type="term" value="F:phospholipase A2 activity"/>
    <property type="evidence" value="ECO:0007669"/>
    <property type="project" value="TreeGrafter"/>
</dbReference>
<dbReference type="InterPro" id="IPR007053">
    <property type="entry name" value="LRAT_dom"/>
</dbReference>
<dbReference type="PANTHER" id="PTHR13943">
    <property type="entry name" value="HRAS-LIKE SUPPRESSOR - RELATED"/>
    <property type="match status" value="1"/>
</dbReference>
<dbReference type="GO" id="GO:0016410">
    <property type="term" value="F:N-acyltransferase activity"/>
    <property type="evidence" value="ECO:0007669"/>
    <property type="project" value="TreeGrafter"/>
</dbReference>
<proteinExistence type="inferred from homology"/>
<reference evidence="8 9" key="1">
    <citation type="submission" date="2017-12" db="EMBL/GenBank/DDBJ databases">
        <title>Integrating genomic resources of turbot (Scophthalmus maximus) in depth evaluation of genetic and physical mapping variation across individuals.</title>
        <authorList>
            <person name="Martinez P."/>
        </authorList>
    </citation>
    <scope>NUCLEOTIDE SEQUENCE [LARGE SCALE GENOMIC DNA]</scope>
</reference>
<evidence type="ECO:0000256" key="4">
    <source>
        <dbReference type="ARBA" id="ARBA00023098"/>
    </source>
</evidence>
<dbReference type="GO" id="GO:0005737">
    <property type="term" value="C:cytoplasm"/>
    <property type="evidence" value="ECO:0007669"/>
    <property type="project" value="TreeGrafter"/>
</dbReference>
<keyword evidence="8" id="KW-0675">Receptor</keyword>
<evidence type="ECO:0000256" key="1">
    <source>
        <dbReference type="ARBA" id="ARBA00007824"/>
    </source>
</evidence>
<evidence type="ECO:0000313" key="9">
    <source>
        <dbReference type="Proteomes" id="UP000246464"/>
    </source>
</evidence>
<dbReference type="PANTHER" id="PTHR13943:SF31">
    <property type="entry name" value="PHOSPHOLIPASE A AND ACYLTRANSFERASE 3"/>
    <property type="match status" value="1"/>
</dbReference>
<dbReference type="EMBL" id="CP026255">
    <property type="protein sequence ID" value="AWP11980.1"/>
    <property type="molecule type" value="Genomic_DNA"/>
</dbReference>
<dbReference type="PROSITE" id="PS51934">
    <property type="entry name" value="LRAT"/>
    <property type="match status" value="1"/>
</dbReference>
<evidence type="ECO:0000259" key="5">
    <source>
        <dbReference type="PROSITE" id="PS51934"/>
    </source>
</evidence>
<evidence type="ECO:0000313" key="7">
    <source>
        <dbReference type="EMBL" id="AWP11982.1"/>
    </source>
</evidence>
<keyword evidence="4" id="KW-0443">Lipid metabolism</keyword>
<dbReference type="Proteomes" id="UP000246464">
    <property type="component" value="Chromosome 13"/>
</dbReference>
<dbReference type="EMBL" id="CP026255">
    <property type="protein sequence ID" value="AWP11984.1"/>
    <property type="molecule type" value="Genomic_DNA"/>
</dbReference>
<gene>
    <name evidence="8" type="ORF">SMAX5B_009418</name>
</gene>
<dbReference type="Gene3D" id="3.90.1720.10">
    <property type="entry name" value="endopeptidase domain like (from Nostoc punctiforme)"/>
    <property type="match status" value="1"/>
</dbReference>